<feature type="transmembrane region" description="Helical" evidence="8">
    <location>
        <begin position="102"/>
        <end position="126"/>
    </location>
</feature>
<dbReference type="InterPro" id="IPR051684">
    <property type="entry name" value="Electron_Trans/Redox"/>
</dbReference>
<dbReference type="SUPFAM" id="SSF54862">
    <property type="entry name" value="4Fe-4S ferredoxins"/>
    <property type="match status" value="2"/>
</dbReference>
<accession>A0ABR7CPF2</accession>
<reference evidence="10 11" key="1">
    <citation type="submission" date="2020-08" db="EMBL/GenBank/DDBJ databases">
        <title>Genome public.</title>
        <authorList>
            <person name="Liu C."/>
            <person name="Sun Q."/>
        </authorList>
    </citation>
    <scope>NUCLEOTIDE SEQUENCE [LARGE SCALE GENOMIC DNA]</scope>
    <source>
        <strain evidence="10 11">New-7</strain>
    </source>
</reference>
<evidence type="ECO:0000256" key="6">
    <source>
        <dbReference type="ARBA" id="ARBA00023014"/>
    </source>
</evidence>
<keyword evidence="5" id="KW-0408">Iron</keyword>
<evidence type="ECO:0000313" key="11">
    <source>
        <dbReference type="Proteomes" id="UP000636891"/>
    </source>
</evidence>
<feature type="transmembrane region" description="Helical" evidence="8">
    <location>
        <begin position="40"/>
        <end position="62"/>
    </location>
</feature>
<dbReference type="InterPro" id="IPR017896">
    <property type="entry name" value="4Fe4S_Fe-S-bd"/>
</dbReference>
<protein>
    <submittedName>
        <fullName evidence="10">4Fe-4S dicluster domain-containing protein</fullName>
    </submittedName>
</protein>
<keyword evidence="6" id="KW-0411">Iron-sulfur</keyword>
<gene>
    <name evidence="10" type="ORF">H8S08_10970</name>
</gene>
<feature type="domain" description="4Fe-4S ferredoxin-type" evidence="9">
    <location>
        <begin position="439"/>
        <end position="474"/>
    </location>
</feature>
<dbReference type="CDD" id="cd16373">
    <property type="entry name" value="DMSOR_beta_like"/>
    <property type="match status" value="1"/>
</dbReference>
<keyword evidence="1" id="KW-0813">Transport</keyword>
<organism evidence="10 11">
    <name type="scientific">Alistipes hominis</name>
    <dbReference type="NCBI Taxonomy" id="2763015"/>
    <lineage>
        <taxon>Bacteria</taxon>
        <taxon>Pseudomonadati</taxon>
        <taxon>Bacteroidota</taxon>
        <taxon>Bacteroidia</taxon>
        <taxon>Bacteroidales</taxon>
        <taxon>Rikenellaceae</taxon>
        <taxon>Alistipes</taxon>
    </lineage>
</organism>
<dbReference type="PANTHER" id="PTHR30176">
    <property type="entry name" value="FERREDOXIN-TYPE PROTEIN NAPH"/>
    <property type="match status" value="1"/>
</dbReference>
<dbReference type="Pfam" id="PF12838">
    <property type="entry name" value="Fer4_7"/>
    <property type="match status" value="1"/>
</dbReference>
<sequence length="535" mass="58222">MLRKLRVVAAAATFTLITLYFLDFAGWLPESFHGLVSIQFLPAVLSLSLVTLAGLILATLLFGRIYCSVVCPTGIFQDIVNRIAGRLQKKRKRFAFAPAKTILRWSVLGVVVVTYLFGLTVVLSLLDPYGAYGRLVSNVFSPVYMAGNNLLEAIFTKFDNYTFYRTEVAVVSPLAFIVALATFGIIGFLAWKHGRSYCNTICPVGTLLGFLSKYALFKIRIDKNNCNGCGVCASKCKASCIDRKTHTVDYSRCIACFDCLDNCRQQAIQFSSTASKAAVPLAVKKGGIPQTVPTSSQPAPCSPPETAGVSESPDRSRRQFLGTLLATAALLPEAFARKQEELLSGRKGYKRQHPLCPPGAVSPEHLLKHCTACHLCIAKCPSHVLKPAVTEYGLGGVMQPVMYFDRGFCNFDCTVCSDVCPNGAIHPLTVEQKHLTQVGRVVFIKEDCIVYADETSCGACSEHCPTQAVTMIPYKEGLTIPSIDPDICVGCGGCEYVCPARPFRAIHVEGNPVQQQAKPFERSGGSDIKIDDFGF</sequence>
<keyword evidence="8" id="KW-1133">Transmembrane helix</keyword>
<dbReference type="RefSeq" id="WP_118656570.1">
    <property type="nucleotide sequence ID" value="NZ_JACOOK010000006.1"/>
</dbReference>
<evidence type="ECO:0000256" key="4">
    <source>
        <dbReference type="ARBA" id="ARBA00022982"/>
    </source>
</evidence>
<evidence type="ECO:0000256" key="8">
    <source>
        <dbReference type="SAM" id="Phobius"/>
    </source>
</evidence>
<feature type="domain" description="4Fe-4S ferredoxin-type" evidence="9">
    <location>
        <begin position="361"/>
        <end position="390"/>
    </location>
</feature>
<evidence type="ECO:0000259" key="9">
    <source>
        <dbReference type="PROSITE" id="PS51379"/>
    </source>
</evidence>
<dbReference type="Pfam" id="PF12801">
    <property type="entry name" value="Fer4_5"/>
    <property type="match status" value="2"/>
</dbReference>
<dbReference type="PROSITE" id="PS51379">
    <property type="entry name" value="4FE4S_FER_2"/>
    <property type="match status" value="6"/>
</dbReference>
<feature type="transmembrane region" description="Helical" evidence="8">
    <location>
        <begin position="168"/>
        <end position="190"/>
    </location>
</feature>
<keyword evidence="4" id="KW-0249">Electron transport</keyword>
<comment type="caution">
    <text evidence="10">The sequence shown here is derived from an EMBL/GenBank/DDBJ whole genome shotgun (WGS) entry which is preliminary data.</text>
</comment>
<feature type="domain" description="4Fe-4S ferredoxin-type" evidence="9">
    <location>
        <begin position="479"/>
        <end position="511"/>
    </location>
</feature>
<dbReference type="Proteomes" id="UP000636891">
    <property type="component" value="Unassembled WGS sequence"/>
</dbReference>
<evidence type="ECO:0000256" key="7">
    <source>
        <dbReference type="SAM" id="MobiDB-lite"/>
    </source>
</evidence>
<keyword evidence="2" id="KW-0004">4Fe-4S</keyword>
<dbReference type="Gene3D" id="3.30.70.20">
    <property type="match status" value="3"/>
</dbReference>
<keyword evidence="8" id="KW-0812">Transmembrane</keyword>
<evidence type="ECO:0000256" key="3">
    <source>
        <dbReference type="ARBA" id="ARBA00022723"/>
    </source>
</evidence>
<feature type="domain" description="4Fe-4S ferredoxin-type" evidence="9">
    <location>
        <begin position="247"/>
        <end position="273"/>
    </location>
</feature>
<evidence type="ECO:0000256" key="1">
    <source>
        <dbReference type="ARBA" id="ARBA00022448"/>
    </source>
</evidence>
<keyword evidence="11" id="KW-1185">Reference proteome</keyword>
<dbReference type="InterPro" id="IPR017900">
    <property type="entry name" value="4Fe4S_Fe_S_CS"/>
</dbReference>
<name>A0ABR7CPF2_9BACT</name>
<proteinExistence type="predicted"/>
<feature type="domain" description="4Fe-4S ferredoxin-type" evidence="9">
    <location>
        <begin position="400"/>
        <end position="430"/>
    </location>
</feature>
<feature type="transmembrane region" description="Helical" evidence="8">
    <location>
        <begin position="7"/>
        <end position="28"/>
    </location>
</feature>
<feature type="region of interest" description="Disordered" evidence="7">
    <location>
        <begin position="289"/>
        <end position="315"/>
    </location>
</feature>
<evidence type="ECO:0000256" key="2">
    <source>
        <dbReference type="ARBA" id="ARBA00022485"/>
    </source>
</evidence>
<evidence type="ECO:0000313" key="10">
    <source>
        <dbReference type="EMBL" id="MBC5617533.1"/>
    </source>
</evidence>
<dbReference type="PANTHER" id="PTHR30176:SF3">
    <property type="entry name" value="FERREDOXIN-TYPE PROTEIN NAPH"/>
    <property type="match status" value="1"/>
</dbReference>
<dbReference type="PROSITE" id="PS00198">
    <property type="entry name" value="4FE4S_FER_1"/>
    <property type="match status" value="1"/>
</dbReference>
<feature type="domain" description="4Fe-4S ferredoxin-type" evidence="9">
    <location>
        <begin position="217"/>
        <end position="246"/>
    </location>
</feature>
<dbReference type="EMBL" id="JACOOK010000006">
    <property type="protein sequence ID" value="MBC5617533.1"/>
    <property type="molecule type" value="Genomic_DNA"/>
</dbReference>
<keyword evidence="3" id="KW-0479">Metal-binding</keyword>
<evidence type="ECO:0000256" key="5">
    <source>
        <dbReference type="ARBA" id="ARBA00023004"/>
    </source>
</evidence>
<keyword evidence="8" id="KW-0472">Membrane</keyword>